<sequence length="167" mass="17682">MGSCVVIVVSPYRSHAAVPVPLLPLPCAVLAAPPLHRCSLRRYCHCCAAALPRRLPPCCAGRFALPRHATTPLSRCAVRCLVAPLLHAAAMSCTTIALSPLPPRRCVSPCHSHAAAAVCRRSATTPLAAKRNRAAALASPLPCRTTKLCRHLAEPCCSLALYSHCRA</sequence>
<protein>
    <submittedName>
        <fullName evidence="2">Uncharacterized protein</fullName>
    </submittedName>
</protein>
<accession>Q6YRN6</accession>
<reference evidence="3" key="4">
    <citation type="journal article" date="2008" name="Nucleic Acids Res.">
        <title>The rice annotation project database (RAP-DB): 2008 update.</title>
        <authorList>
            <consortium name="The rice annotation project (RAP)"/>
        </authorList>
    </citation>
    <scope>GENOME REANNOTATION</scope>
    <source>
        <strain evidence="3">cv. Nipponbare</strain>
    </source>
</reference>
<evidence type="ECO:0000313" key="1">
    <source>
        <dbReference type="EMBL" id="BAD03926.1"/>
    </source>
</evidence>
<dbReference type="EMBL" id="AP006615">
    <property type="protein sequence ID" value="BAD13287.1"/>
    <property type="molecule type" value="Genomic_DNA"/>
</dbReference>
<evidence type="ECO:0000313" key="2">
    <source>
        <dbReference type="EMBL" id="BAD13287.1"/>
    </source>
</evidence>
<evidence type="ECO:0000313" key="3">
    <source>
        <dbReference type="Proteomes" id="UP000000763"/>
    </source>
</evidence>
<gene>
    <name evidence="2" type="ORF">B1165C09.53</name>
    <name evidence="1" type="ORF">P0674B07.31</name>
</gene>
<reference evidence="3" key="3">
    <citation type="journal article" date="2005" name="Nature">
        <title>The map-based sequence of the rice genome.</title>
        <authorList>
            <consortium name="International rice genome sequencing project (IRGSP)"/>
            <person name="Matsumoto T."/>
            <person name="Wu J."/>
            <person name="Kanamori H."/>
            <person name="Katayose Y."/>
            <person name="Fujisawa M."/>
            <person name="Namiki N."/>
            <person name="Mizuno H."/>
            <person name="Yamamoto K."/>
            <person name="Antonio B.A."/>
            <person name="Baba T."/>
            <person name="Sakata K."/>
            <person name="Nagamura Y."/>
            <person name="Aoki H."/>
            <person name="Arikawa K."/>
            <person name="Arita K."/>
            <person name="Bito T."/>
            <person name="Chiden Y."/>
            <person name="Fujitsuka N."/>
            <person name="Fukunaka R."/>
            <person name="Hamada M."/>
            <person name="Harada C."/>
            <person name="Hayashi A."/>
            <person name="Hijishita S."/>
            <person name="Honda M."/>
            <person name="Hosokawa S."/>
            <person name="Ichikawa Y."/>
            <person name="Idonuma A."/>
            <person name="Iijima M."/>
            <person name="Ikeda M."/>
            <person name="Ikeno M."/>
            <person name="Ito K."/>
            <person name="Ito S."/>
            <person name="Ito T."/>
            <person name="Ito Y."/>
            <person name="Ito Y."/>
            <person name="Iwabuchi A."/>
            <person name="Kamiya K."/>
            <person name="Karasawa W."/>
            <person name="Kurita K."/>
            <person name="Katagiri S."/>
            <person name="Kikuta A."/>
            <person name="Kobayashi H."/>
            <person name="Kobayashi N."/>
            <person name="Machita K."/>
            <person name="Maehara T."/>
            <person name="Masukawa M."/>
            <person name="Mizubayashi T."/>
            <person name="Mukai Y."/>
            <person name="Nagasaki H."/>
            <person name="Nagata Y."/>
            <person name="Naito S."/>
            <person name="Nakashima M."/>
            <person name="Nakama Y."/>
            <person name="Nakamichi Y."/>
            <person name="Nakamura M."/>
            <person name="Meguro A."/>
            <person name="Negishi M."/>
            <person name="Ohta I."/>
            <person name="Ohta T."/>
            <person name="Okamoto M."/>
            <person name="Ono N."/>
            <person name="Saji S."/>
            <person name="Sakaguchi M."/>
            <person name="Sakai K."/>
            <person name="Shibata M."/>
            <person name="Shimokawa T."/>
            <person name="Song J."/>
            <person name="Takazaki Y."/>
            <person name="Terasawa K."/>
            <person name="Tsugane M."/>
            <person name="Tsuji K."/>
            <person name="Ueda S."/>
            <person name="Waki K."/>
            <person name="Yamagata H."/>
            <person name="Yamamoto M."/>
            <person name="Yamamoto S."/>
            <person name="Yamane H."/>
            <person name="Yoshiki S."/>
            <person name="Yoshihara R."/>
            <person name="Yukawa K."/>
            <person name="Zhong H."/>
            <person name="Yano M."/>
            <person name="Yuan Q."/>
            <person name="Ouyang S."/>
            <person name="Liu J."/>
            <person name="Jones K.M."/>
            <person name="Gansberger K."/>
            <person name="Moffat K."/>
            <person name="Hill J."/>
            <person name="Bera J."/>
            <person name="Fadrosh D."/>
            <person name="Jin S."/>
            <person name="Johri S."/>
            <person name="Kim M."/>
            <person name="Overton L."/>
            <person name="Reardon M."/>
            <person name="Tsitrin T."/>
            <person name="Vuong H."/>
            <person name="Weaver B."/>
            <person name="Ciecko A."/>
            <person name="Tallon L."/>
            <person name="Jackson J."/>
            <person name="Pai G."/>
            <person name="Aken S.V."/>
            <person name="Utterback T."/>
            <person name="Reidmuller S."/>
            <person name="Feldblyum T."/>
            <person name="Hsiao J."/>
            <person name="Zismann V."/>
            <person name="Iobst S."/>
            <person name="de Vazeille A.R."/>
            <person name="Buell C.R."/>
            <person name="Ying K."/>
            <person name="Li Y."/>
            <person name="Lu T."/>
            <person name="Huang Y."/>
            <person name="Zhao Q."/>
            <person name="Feng Q."/>
            <person name="Zhang L."/>
            <person name="Zhu J."/>
            <person name="Weng Q."/>
            <person name="Mu J."/>
            <person name="Lu Y."/>
            <person name="Fan D."/>
            <person name="Liu Y."/>
            <person name="Guan J."/>
            <person name="Zhang Y."/>
            <person name="Yu S."/>
            <person name="Liu X."/>
            <person name="Zhang Y."/>
            <person name="Hong G."/>
            <person name="Han B."/>
            <person name="Choisne N."/>
            <person name="Demange N."/>
            <person name="Orjeda G."/>
            <person name="Samain S."/>
            <person name="Cattolico L."/>
            <person name="Pelletier E."/>
            <person name="Couloux A."/>
            <person name="Segurens B."/>
            <person name="Wincker P."/>
            <person name="D'Hont A."/>
            <person name="Scarpelli C."/>
            <person name="Weissenbach J."/>
            <person name="Salanoubat M."/>
            <person name="Quetier F."/>
            <person name="Yu Y."/>
            <person name="Kim H.R."/>
            <person name="Rambo T."/>
            <person name="Currie J."/>
            <person name="Collura K."/>
            <person name="Luo M."/>
            <person name="Yang T."/>
            <person name="Ammiraju J.S.S."/>
            <person name="Engler F."/>
            <person name="Soderlund C."/>
            <person name="Wing R.A."/>
            <person name="Palmer L.E."/>
            <person name="de la Bastide M."/>
            <person name="Spiegel L."/>
            <person name="Nascimento L."/>
            <person name="Zutavern T."/>
            <person name="O'Shaughnessy A."/>
            <person name="Dike S."/>
            <person name="Dedhia N."/>
            <person name="Preston R."/>
            <person name="Balija V."/>
            <person name="McCombie W.R."/>
            <person name="Chow T."/>
            <person name="Chen H."/>
            <person name="Chung M."/>
            <person name="Chen C."/>
            <person name="Shaw J."/>
            <person name="Wu H."/>
            <person name="Hsiao K."/>
            <person name="Chao Y."/>
            <person name="Chu M."/>
            <person name="Cheng C."/>
            <person name="Hour A."/>
            <person name="Lee P."/>
            <person name="Lin S."/>
            <person name="Lin Y."/>
            <person name="Liou J."/>
            <person name="Liu S."/>
            <person name="Hsing Y."/>
            <person name="Raghuvanshi S."/>
            <person name="Mohanty A."/>
            <person name="Bharti A.K."/>
            <person name="Gaur A."/>
            <person name="Gupta V."/>
            <person name="Kumar D."/>
            <person name="Ravi V."/>
            <person name="Vij S."/>
            <person name="Kapur A."/>
            <person name="Khurana P."/>
            <person name="Khurana P."/>
            <person name="Khurana J.P."/>
            <person name="Tyagi A.K."/>
            <person name="Gaikwad K."/>
            <person name="Singh A."/>
            <person name="Dalal V."/>
            <person name="Srivastava S."/>
            <person name="Dixit A."/>
            <person name="Pal A.K."/>
            <person name="Ghazi I.A."/>
            <person name="Yadav M."/>
            <person name="Pandit A."/>
            <person name="Bhargava A."/>
            <person name="Sureshbabu K."/>
            <person name="Batra K."/>
            <person name="Sharma T.R."/>
            <person name="Mohapatra T."/>
            <person name="Singh N.K."/>
            <person name="Messing J."/>
            <person name="Nelson A.B."/>
            <person name="Fuks G."/>
            <person name="Kavchok S."/>
            <person name="Keizer G."/>
            <person name="Linton E."/>
            <person name="Llaca V."/>
            <person name="Song R."/>
            <person name="Tanyolac B."/>
            <person name="Young S."/>
            <person name="Ho-Il K."/>
            <person name="Hahn J.H."/>
            <person name="Sangsakoo G."/>
            <person name="Vanavichit A."/>
            <person name="de Mattos Luiz.A.T."/>
            <person name="Zimmer P.D."/>
            <person name="Malone G."/>
            <person name="Dellagostin O."/>
            <person name="de Oliveira A.C."/>
            <person name="Bevan M."/>
            <person name="Bancroft I."/>
            <person name="Minx P."/>
            <person name="Cordum H."/>
            <person name="Wilson R."/>
            <person name="Cheng Z."/>
            <person name="Jin W."/>
            <person name="Jiang J."/>
            <person name="Leong S.A."/>
            <person name="Iwama H."/>
            <person name="Gojobori T."/>
            <person name="Itoh T."/>
            <person name="Niimura Y."/>
            <person name="Fujii Y."/>
            <person name="Habara T."/>
            <person name="Sakai H."/>
            <person name="Sato Y."/>
            <person name="Wilson G."/>
            <person name="Kumar K."/>
            <person name="McCouch S."/>
            <person name="Juretic N."/>
            <person name="Hoen D."/>
            <person name="Wright S."/>
            <person name="Bruskiewich R."/>
            <person name="Bureau T."/>
            <person name="Miyao A."/>
            <person name="Hirochika H."/>
            <person name="Nishikawa T."/>
            <person name="Kadowaki K."/>
            <person name="Sugiura M."/>
            <person name="Burr B."/>
            <person name="Sasaki T."/>
        </authorList>
    </citation>
    <scope>NUCLEOTIDE SEQUENCE [LARGE SCALE GENOMIC DNA]</scope>
    <source>
        <strain evidence="3">cv. Nipponbare</strain>
    </source>
</reference>
<name>Q6YRN6_ORYSJ</name>
<reference evidence="1" key="1">
    <citation type="submission" date="2002-11" db="EMBL/GenBank/DDBJ databases">
        <title>Oryza sativa nipponbare(GA3) genomic DNA, chromosome 8, PAC clone:P0674B07.</title>
        <authorList>
            <person name="Sasaki T."/>
            <person name="Matsumoto T."/>
            <person name="Katayose Y."/>
        </authorList>
    </citation>
    <scope>NUCLEOTIDE SEQUENCE</scope>
</reference>
<dbReference type="Proteomes" id="UP000000763">
    <property type="component" value="Chromosome 8"/>
</dbReference>
<dbReference type="AlphaFoldDB" id="Q6YRN6"/>
<reference evidence="2" key="2">
    <citation type="submission" date="2003-09" db="EMBL/GenBank/DDBJ databases">
        <title>Oryza sativa nipponbare(GA3) genomic DNA, chromosome 8, BAC clone:B1165C09.</title>
        <authorList>
            <person name="Sasaki T."/>
            <person name="Matsumoto T."/>
            <person name="Katayose Y."/>
        </authorList>
    </citation>
    <scope>NUCLEOTIDE SEQUENCE</scope>
</reference>
<organism evidence="2 3">
    <name type="scientific">Oryza sativa subsp. japonica</name>
    <name type="common">Rice</name>
    <dbReference type="NCBI Taxonomy" id="39947"/>
    <lineage>
        <taxon>Eukaryota</taxon>
        <taxon>Viridiplantae</taxon>
        <taxon>Streptophyta</taxon>
        <taxon>Embryophyta</taxon>
        <taxon>Tracheophyta</taxon>
        <taxon>Spermatophyta</taxon>
        <taxon>Magnoliopsida</taxon>
        <taxon>Liliopsida</taxon>
        <taxon>Poales</taxon>
        <taxon>Poaceae</taxon>
        <taxon>BOP clade</taxon>
        <taxon>Oryzoideae</taxon>
        <taxon>Oryzeae</taxon>
        <taxon>Oryzinae</taxon>
        <taxon>Oryza</taxon>
        <taxon>Oryza sativa</taxon>
    </lineage>
</organism>
<proteinExistence type="predicted"/>
<dbReference type="EMBL" id="AP005933">
    <property type="protein sequence ID" value="BAD03926.1"/>
    <property type="molecule type" value="Genomic_DNA"/>
</dbReference>